<feature type="domain" description="N-acetyltransferase" evidence="1">
    <location>
        <begin position="7"/>
        <end position="162"/>
    </location>
</feature>
<keyword evidence="3" id="KW-1185">Reference proteome</keyword>
<dbReference type="GO" id="GO:1990189">
    <property type="term" value="F:protein N-terminal-serine acetyltransferase activity"/>
    <property type="evidence" value="ECO:0007669"/>
    <property type="project" value="TreeGrafter"/>
</dbReference>
<dbReference type="PANTHER" id="PTHR43441:SF2">
    <property type="entry name" value="FAMILY ACETYLTRANSFERASE, PUTATIVE (AFU_ORTHOLOGUE AFUA_7G00850)-RELATED"/>
    <property type="match status" value="1"/>
</dbReference>
<organism evidence="2 3">
    <name type="scientific">Melittangium boletus DSM 14713</name>
    <dbReference type="NCBI Taxonomy" id="1294270"/>
    <lineage>
        <taxon>Bacteria</taxon>
        <taxon>Pseudomonadati</taxon>
        <taxon>Myxococcota</taxon>
        <taxon>Myxococcia</taxon>
        <taxon>Myxococcales</taxon>
        <taxon>Cystobacterineae</taxon>
        <taxon>Archangiaceae</taxon>
        <taxon>Melittangium</taxon>
    </lineage>
</organism>
<gene>
    <name evidence="2" type="ORF">MEBOL_003017</name>
</gene>
<dbReference type="PANTHER" id="PTHR43441">
    <property type="entry name" value="RIBOSOMAL-PROTEIN-SERINE ACETYLTRANSFERASE"/>
    <property type="match status" value="1"/>
</dbReference>
<dbReference type="InterPro" id="IPR051908">
    <property type="entry name" value="Ribosomal_N-acetyltransferase"/>
</dbReference>
<dbReference type="Proteomes" id="UP000217289">
    <property type="component" value="Chromosome"/>
</dbReference>
<evidence type="ECO:0000259" key="1">
    <source>
        <dbReference type="PROSITE" id="PS51186"/>
    </source>
</evidence>
<proteinExistence type="predicted"/>
<dbReference type="GO" id="GO:0008999">
    <property type="term" value="F:protein-N-terminal-alanine acetyltransferase activity"/>
    <property type="evidence" value="ECO:0007669"/>
    <property type="project" value="TreeGrafter"/>
</dbReference>
<name>A0A250IEH3_9BACT</name>
<protein>
    <submittedName>
        <fullName evidence="2">Acetyltransferase</fullName>
    </submittedName>
</protein>
<dbReference type="KEGG" id="mbd:MEBOL_003017"/>
<dbReference type="CDD" id="cd04301">
    <property type="entry name" value="NAT_SF"/>
    <property type="match status" value="1"/>
</dbReference>
<dbReference type="InterPro" id="IPR016181">
    <property type="entry name" value="Acyl_CoA_acyltransferase"/>
</dbReference>
<dbReference type="GO" id="GO:0005737">
    <property type="term" value="C:cytoplasm"/>
    <property type="evidence" value="ECO:0007669"/>
    <property type="project" value="TreeGrafter"/>
</dbReference>
<dbReference type="InterPro" id="IPR000182">
    <property type="entry name" value="GNAT_dom"/>
</dbReference>
<dbReference type="AlphaFoldDB" id="A0A250IEH3"/>
<dbReference type="SUPFAM" id="SSF55729">
    <property type="entry name" value="Acyl-CoA N-acyltransferases (Nat)"/>
    <property type="match status" value="1"/>
</dbReference>
<dbReference type="Gene3D" id="3.40.630.30">
    <property type="match status" value="1"/>
</dbReference>
<dbReference type="OrthoDB" id="5191051at2"/>
<dbReference type="Pfam" id="PF13302">
    <property type="entry name" value="Acetyltransf_3"/>
    <property type="match status" value="1"/>
</dbReference>
<dbReference type="EMBL" id="CP022163">
    <property type="protein sequence ID" value="ATB29562.1"/>
    <property type="molecule type" value="Genomic_DNA"/>
</dbReference>
<sequence>MTASTPLRLIPARPEHVDAWWAMREEPASRRLMPLEPASRESLLKRLAESSSNLGDPKATSFRWMVEWEDRLIGTVSARELSRFHGRVEVGYMLHSAYHGRGLGTRAVAAVVARLFDWPFLHRVWLTTAVDNHASQGVARKLGFSLEGVMRGHYLIEGRRKDQQVWGLVRPEWEARREQLAPLLEGTLGPE</sequence>
<evidence type="ECO:0000313" key="2">
    <source>
        <dbReference type="EMBL" id="ATB29562.1"/>
    </source>
</evidence>
<dbReference type="PROSITE" id="PS51186">
    <property type="entry name" value="GNAT"/>
    <property type="match status" value="1"/>
</dbReference>
<accession>A0A250IEH3</accession>
<dbReference type="RefSeq" id="WP_095978109.1">
    <property type="nucleotide sequence ID" value="NZ_CP022163.1"/>
</dbReference>
<reference evidence="2 3" key="1">
    <citation type="submission" date="2017-06" db="EMBL/GenBank/DDBJ databases">
        <authorList>
            <person name="Kim H.J."/>
            <person name="Triplett B.A."/>
        </authorList>
    </citation>
    <scope>NUCLEOTIDE SEQUENCE [LARGE SCALE GENOMIC DNA]</scope>
    <source>
        <strain evidence="2 3">DSM 14713</strain>
    </source>
</reference>
<keyword evidence="2" id="KW-0808">Transferase</keyword>
<evidence type="ECO:0000313" key="3">
    <source>
        <dbReference type="Proteomes" id="UP000217289"/>
    </source>
</evidence>